<reference evidence="9" key="1">
    <citation type="submission" date="2020-08" db="EMBL/GenBank/DDBJ databases">
        <title>Taxonomic study for Lactobacillus species isolated from hardwood bark.</title>
        <authorList>
            <person name="Tohno M."/>
            <person name="Tanizawa Y."/>
        </authorList>
    </citation>
    <scope>NUCLEOTIDE SEQUENCE</scope>
    <source>
        <strain evidence="9">B40</strain>
    </source>
</reference>
<dbReference type="InterPro" id="IPR036590">
    <property type="entry name" value="SRAP-like"/>
</dbReference>
<evidence type="ECO:0000256" key="6">
    <source>
        <dbReference type="ARBA" id="ARBA00023125"/>
    </source>
</evidence>
<dbReference type="PANTHER" id="PTHR13604">
    <property type="entry name" value="DC12-RELATED"/>
    <property type="match status" value="1"/>
</dbReference>
<dbReference type="PANTHER" id="PTHR13604:SF0">
    <property type="entry name" value="ABASIC SITE PROCESSING PROTEIN HMCES"/>
    <property type="match status" value="1"/>
</dbReference>
<protein>
    <recommendedName>
        <fullName evidence="8">Abasic site processing protein</fullName>
        <ecNumber evidence="8">3.4.-.-</ecNumber>
    </recommendedName>
</protein>
<keyword evidence="2 8" id="KW-0645">Protease</keyword>
<dbReference type="SUPFAM" id="SSF143081">
    <property type="entry name" value="BB1717-like"/>
    <property type="match status" value="1"/>
</dbReference>
<keyword evidence="10" id="KW-1185">Reference proteome</keyword>
<evidence type="ECO:0000256" key="2">
    <source>
        <dbReference type="ARBA" id="ARBA00022670"/>
    </source>
</evidence>
<evidence type="ECO:0000313" key="9">
    <source>
        <dbReference type="EMBL" id="GFZ26890.1"/>
    </source>
</evidence>
<dbReference type="GO" id="GO:0006508">
    <property type="term" value="P:proteolysis"/>
    <property type="evidence" value="ECO:0007669"/>
    <property type="project" value="UniProtKB-KW"/>
</dbReference>
<dbReference type="Pfam" id="PF02586">
    <property type="entry name" value="SRAP"/>
    <property type="match status" value="1"/>
</dbReference>
<dbReference type="InterPro" id="IPR003738">
    <property type="entry name" value="SRAP"/>
</dbReference>
<dbReference type="RefSeq" id="WP_212780581.1">
    <property type="nucleotide sequence ID" value="NZ_BMAY01000004.1"/>
</dbReference>
<comment type="caution">
    <text evidence="9">The sequence shown here is derived from an EMBL/GenBank/DDBJ whole genome shotgun (WGS) entry which is preliminary data.</text>
</comment>
<accession>A0A916QK43</accession>
<dbReference type="GO" id="GO:0106300">
    <property type="term" value="P:protein-DNA covalent cross-linking repair"/>
    <property type="evidence" value="ECO:0007669"/>
    <property type="project" value="InterPro"/>
</dbReference>
<keyword evidence="4 8" id="KW-0378">Hydrolase</keyword>
<dbReference type="GO" id="GO:0008233">
    <property type="term" value="F:peptidase activity"/>
    <property type="evidence" value="ECO:0007669"/>
    <property type="project" value="UniProtKB-KW"/>
</dbReference>
<evidence type="ECO:0000256" key="5">
    <source>
        <dbReference type="ARBA" id="ARBA00023124"/>
    </source>
</evidence>
<evidence type="ECO:0000256" key="1">
    <source>
        <dbReference type="ARBA" id="ARBA00008136"/>
    </source>
</evidence>
<keyword evidence="6" id="KW-0238">DNA-binding</keyword>
<dbReference type="GO" id="GO:0003697">
    <property type="term" value="F:single-stranded DNA binding"/>
    <property type="evidence" value="ECO:0007669"/>
    <property type="project" value="InterPro"/>
</dbReference>
<evidence type="ECO:0000256" key="8">
    <source>
        <dbReference type="RuleBase" id="RU364100"/>
    </source>
</evidence>
<evidence type="ECO:0000313" key="10">
    <source>
        <dbReference type="Proteomes" id="UP000677218"/>
    </source>
</evidence>
<organism evidence="9 10">
    <name type="scientific">Lactobacillus corticis</name>
    <dbReference type="NCBI Taxonomy" id="2201249"/>
    <lineage>
        <taxon>Bacteria</taxon>
        <taxon>Bacillati</taxon>
        <taxon>Bacillota</taxon>
        <taxon>Bacilli</taxon>
        <taxon>Lactobacillales</taxon>
        <taxon>Lactobacillaceae</taxon>
        <taxon>Lactobacillus</taxon>
    </lineage>
</organism>
<proteinExistence type="inferred from homology"/>
<sequence>MCNQFRTPSLAKIKQYLVNDLSLPYVEQTELDFPSQDIFPNQPAPVLLYDGQLHLAVKSWGYASPIDQKPLFNARVERFFDAKPSMWDESFAKRRCLILADQFYESSPQTYTGKNGRRYHERYLFQNPAQPITLIAGIYERDRFSMVTTAPNSTMAPIHNRMPLVIAPDELRQWLFQNFTSLIDRSDIQLTYQKQAHK</sequence>
<keyword evidence="3" id="KW-0227">DNA damage</keyword>
<evidence type="ECO:0000256" key="7">
    <source>
        <dbReference type="ARBA" id="ARBA00023239"/>
    </source>
</evidence>
<dbReference type="AlphaFoldDB" id="A0A916QK43"/>
<dbReference type="EC" id="3.4.-.-" evidence="8"/>
<dbReference type="GO" id="GO:0016829">
    <property type="term" value="F:lyase activity"/>
    <property type="evidence" value="ECO:0007669"/>
    <property type="project" value="UniProtKB-KW"/>
</dbReference>
<dbReference type="Gene3D" id="3.90.1680.10">
    <property type="entry name" value="SOS response associated peptidase-like"/>
    <property type="match status" value="1"/>
</dbReference>
<name>A0A916QK43_9LACO</name>
<keyword evidence="5" id="KW-0190">Covalent protein-DNA linkage</keyword>
<evidence type="ECO:0000256" key="3">
    <source>
        <dbReference type="ARBA" id="ARBA00022763"/>
    </source>
</evidence>
<dbReference type="Proteomes" id="UP000677218">
    <property type="component" value="Unassembled WGS sequence"/>
</dbReference>
<evidence type="ECO:0000256" key="4">
    <source>
        <dbReference type="ARBA" id="ARBA00022801"/>
    </source>
</evidence>
<keyword evidence="7" id="KW-0456">Lyase</keyword>
<dbReference type="EMBL" id="BMAY01000004">
    <property type="protein sequence ID" value="GFZ26890.1"/>
    <property type="molecule type" value="Genomic_DNA"/>
</dbReference>
<comment type="similarity">
    <text evidence="1 8">Belongs to the SOS response-associated peptidase family.</text>
</comment>
<gene>
    <name evidence="9" type="ORF">LCB40_07700</name>
</gene>